<sequence>RSGPEEICLPITDKDKQLFQKLITDQEEMIDIVMNEYRFLLHYEHNYKSGKLIHIMWVYICTEKSAEKVLIEGFIGLRLYQSESMDSESELDESVSVSDLL</sequence>
<reference evidence="1" key="1">
    <citation type="submission" date="2021-06" db="EMBL/GenBank/DDBJ databases">
        <authorList>
            <person name="Kallberg Y."/>
            <person name="Tangrot J."/>
            <person name="Rosling A."/>
        </authorList>
    </citation>
    <scope>NUCLEOTIDE SEQUENCE</scope>
    <source>
        <strain evidence="1">MA461A</strain>
    </source>
</reference>
<gene>
    <name evidence="1" type="ORF">RPERSI_LOCUS16360</name>
</gene>
<comment type="caution">
    <text evidence="1">The sequence shown here is derived from an EMBL/GenBank/DDBJ whole genome shotgun (WGS) entry which is preliminary data.</text>
</comment>
<organism evidence="1 2">
    <name type="scientific">Racocetra persica</name>
    <dbReference type="NCBI Taxonomy" id="160502"/>
    <lineage>
        <taxon>Eukaryota</taxon>
        <taxon>Fungi</taxon>
        <taxon>Fungi incertae sedis</taxon>
        <taxon>Mucoromycota</taxon>
        <taxon>Glomeromycotina</taxon>
        <taxon>Glomeromycetes</taxon>
        <taxon>Diversisporales</taxon>
        <taxon>Gigasporaceae</taxon>
        <taxon>Racocetra</taxon>
    </lineage>
</organism>
<proteinExistence type="predicted"/>
<protein>
    <submittedName>
        <fullName evidence="1">28121_t:CDS:1</fullName>
    </submittedName>
</protein>
<accession>A0ACA9QZP3</accession>
<evidence type="ECO:0000313" key="1">
    <source>
        <dbReference type="EMBL" id="CAG8770650.1"/>
    </source>
</evidence>
<dbReference type="EMBL" id="CAJVQC010040346">
    <property type="protein sequence ID" value="CAG8770650.1"/>
    <property type="molecule type" value="Genomic_DNA"/>
</dbReference>
<name>A0ACA9QZP3_9GLOM</name>
<evidence type="ECO:0000313" key="2">
    <source>
        <dbReference type="Proteomes" id="UP000789920"/>
    </source>
</evidence>
<feature type="non-terminal residue" evidence="1">
    <location>
        <position position="1"/>
    </location>
</feature>
<dbReference type="Proteomes" id="UP000789920">
    <property type="component" value="Unassembled WGS sequence"/>
</dbReference>
<keyword evidence="2" id="KW-1185">Reference proteome</keyword>